<reference evidence="3 4" key="1">
    <citation type="submission" date="2024-07" db="EMBL/GenBank/DDBJ databases">
        <authorList>
            <person name="Lee S."/>
            <person name="Kang M."/>
        </authorList>
    </citation>
    <scope>NUCLEOTIDE SEQUENCE [LARGE SCALE GENOMIC DNA]</scope>
    <source>
        <strain evidence="3 4">DS6</strain>
    </source>
</reference>
<evidence type="ECO:0000313" key="3">
    <source>
        <dbReference type="EMBL" id="MEX0429284.1"/>
    </source>
</evidence>
<dbReference type="Proteomes" id="UP001556631">
    <property type="component" value="Unassembled WGS sequence"/>
</dbReference>
<comment type="caution">
    <text evidence="3">The sequence shown here is derived from an EMBL/GenBank/DDBJ whole genome shotgun (WGS) entry which is preliminary data.</text>
</comment>
<keyword evidence="2" id="KW-0472">Membrane</keyword>
<accession>A0ABV3T5V9</accession>
<keyword evidence="2" id="KW-0812">Transmembrane</keyword>
<evidence type="ECO:0000256" key="2">
    <source>
        <dbReference type="SAM" id="Phobius"/>
    </source>
</evidence>
<evidence type="ECO:0000313" key="4">
    <source>
        <dbReference type="Proteomes" id="UP001556631"/>
    </source>
</evidence>
<proteinExistence type="predicted"/>
<name>A0ABV3T5V9_9ACTN</name>
<evidence type="ECO:0000256" key="1">
    <source>
        <dbReference type="SAM" id="MobiDB-lite"/>
    </source>
</evidence>
<dbReference type="RefSeq" id="WP_367995250.1">
    <property type="nucleotide sequence ID" value="NZ_JBFPJR010000038.1"/>
</dbReference>
<protein>
    <submittedName>
        <fullName evidence="3">Uncharacterized protein</fullName>
    </submittedName>
</protein>
<feature type="region of interest" description="Disordered" evidence="1">
    <location>
        <begin position="143"/>
        <end position="190"/>
    </location>
</feature>
<gene>
    <name evidence="3" type="ORF">AB3X52_16800</name>
</gene>
<sequence>MTGSKTTTFTETAKDLRDQAADYVETVKPHVSAALASAKDHVEEFVESTAKPALSEASVKAREVAGEAGHQAKTKGLPLVASGAAYAATKANEAKELAAQKADELTGAKQKRRRRRLRLFTLLGIGLVAAVAGVLARKAMGGGQGAWQAPATPPARPVMDDGPVAEAPTPQPEFTDPEKPHGDPLSDPLN</sequence>
<organism evidence="3 4">
    <name type="scientific">Nocardioides eburneus</name>
    <dbReference type="NCBI Taxonomy" id="3231482"/>
    <lineage>
        <taxon>Bacteria</taxon>
        <taxon>Bacillati</taxon>
        <taxon>Actinomycetota</taxon>
        <taxon>Actinomycetes</taxon>
        <taxon>Propionibacteriales</taxon>
        <taxon>Nocardioidaceae</taxon>
        <taxon>Nocardioides</taxon>
    </lineage>
</organism>
<feature type="transmembrane region" description="Helical" evidence="2">
    <location>
        <begin position="119"/>
        <end position="136"/>
    </location>
</feature>
<keyword evidence="2" id="KW-1133">Transmembrane helix</keyword>
<keyword evidence="4" id="KW-1185">Reference proteome</keyword>
<dbReference type="EMBL" id="JBFPJR010000038">
    <property type="protein sequence ID" value="MEX0429284.1"/>
    <property type="molecule type" value="Genomic_DNA"/>
</dbReference>